<feature type="domain" description="HTH merR-type" evidence="2">
    <location>
        <begin position="5"/>
        <end position="74"/>
    </location>
</feature>
<comment type="caution">
    <text evidence="3">The sequence shown here is derived from an EMBL/GenBank/DDBJ whole genome shotgun (WGS) entry which is preliminary data.</text>
</comment>
<dbReference type="InterPro" id="IPR000551">
    <property type="entry name" value="MerR-type_HTH_dom"/>
</dbReference>
<evidence type="ECO:0000259" key="2">
    <source>
        <dbReference type="PROSITE" id="PS50937"/>
    </source>
</evidence>
<dbReference type="InterPro" id="IPR047057">
    <property type="entry name" value="MerR_fam"/>
</dbReference>
<evidence type="ECO:0000256" key="1">
    <source>
        <dbReference type="ARBA" id="ARBA00023125"/>
    </source>
</evidence>
<dbReference type="Pfam" id="PF13411">
    <property type="entry name" value="MerR_1"/>
    <property type="match status" value="1"/>
</dbReference>
<proteinExistence type="predicted"/>
<dbReference type="SUPFAM" id="SSF46955">
    <property type="entry name" value="Putative DNA-binding domain"/>
    <property type="match status" value="1"/>
</dbReference>
<keyword evidence="1" id="KW-0238">DNA-binding</keyword>
<evidence type="ECO:0000313" key="4">
    <source>
        <dbReference type="Proteomes" id="UP001596157"/>
    </source>
</evidence>
<organism evidence="3 4">
    <name type="scientific">Actinokineospora guangxiensis</name>
    <dbReference type="NCBI Taxonomy" id="1490288"/>
    <lineage>
        <taxon>Bacteria</taxon>
        <taxon>Bacillati</taxon>
        <taxon>Actinomycetota</taxon>
        <taxon>Actinomycetes</taxon>
        <taxon>Pseudonocardiales</taxon>
        <taxon>Pseudonocardiaceae</taxon>
        <taxon>Actinokineospora</taxon>
    </lineage>
</organism>
<dbReference type="Proteomes" id="UP001596157">
    <property type="component" value="Unassembled WGS sequence"/>
</dbReference>
<name>A0ABW0EZU2_9PSEU</name>
<keyword evidence="4" id="KW-1185">Reference proteome</keyword>
<dbReference type="InterPro" id="IPR009061">
    <property type="entry name" value="DNA-bd_dom_put_sf"/>
</dbReference>
<reference evidence="4" key="1">
    <citation type="journal article" date="2019" name="Int. J. Syst. Evol. Microbiol.">
        <title>The Global Catalogue of Microorganisms (GCM) 10K type strain sequencing project: providing services to taxonomists for standard genome sequencing and annotation.</title>
        <authorList>
            <consortium name="The Broad Institute Genomics Platform"/>
            <consortium name="The Broad Institute Genome Sequencing Center for Infectious Disease"/>
            <person name="Wu L."/>
            <person name="Ma J."/>
        </authorList>
    </citation>
    <scope>NUCLEOTIDE SEQUENCE [LARGE SCALE GENOMIC DNA]</scope>
    <source>
        <strain evidence="4">CCUG 59778</strain>
    </source>
</reference>
<dbReference type="RefSeq" id="WP_378251010.1">
    <property type="nucleotide sequence ID" value="NZ_JBHSKF010000021.1"/>
</dbReference>
<dbReference type="SMART" id="SM00422">
    <property type="entry name" value="HTH_MERR"/>
    <property type="match status" value="1"/>
</dbReference>
<protein>
    <submittedName>
        <fullName evidence="3">MerR family transcriptional regulator</fullName>
    </submittedName>
</protein>
<dbReference type="PANTHER" id="PTHR30204">
    <property type="entry name" value="REDOX-CYCLING DRUG-SENSING TRANSCRIPTIONAL ACTIVATOR SOXR"/>
    <property type="match status" value="1"/>
</dbReference>
<sequence>MPDQLMRIGQLATDAGVTTRTVDHYTRLGLLMPADRSGGGYRLYKPSDVDRIALIRELEAHGVSLDDIAAALTAPGTGLPEALNRLTDDLHALQAAADSAAPEAHGLLTAISARVHSLVNLALHIPPDLFLP</sequence>
<dbReference type="EMBL" id="JBHSKF010000021">
    <property type="protein sequence ID" value="MFC5291095.1"/>
    <property type="molecule type" value="Genomic_DNA"/>
</dbReference>
<dbReference type="Gene3D" id="1.10.1660.10">
    <property type="match status" value="1"/>
</dbReference>
<dbReference type="PRINTS" id="PR00040">
    <property type="entry name" value="HTHMERR"/>
</dbReference>
<evidence type="ECO:0000313" key="3">
    <source>
        <dbReference type="EMBL" id="MFC5291095.1"/>
    </source>
</evidence>
<dbReference type="PROSITE" id="PS50937">
    <property type="entry name" value="HTH_MERR_2"/>
    <property type="match status" value="1"/>
</dbReference>
<dbReference type="PANTHER" id="PTHR30204:SF93">
    <property type="entry name" value="HTH MERR-TYPE DOMAIN-CONTAINING PROTEIN"/>
    <property type="match status" value="1"/>
</dbReference>
<gene>
    <name evidence="3" type="ORF">ACFPM7_28935</name>
</gene>
<accession>A0ABW0EZU2</accession>